<gene>
    <name evidence="17" type="ORF">BYL167_LOCUS38127</name>
    <name evidence="8" type="ORF">CJN711_LOCUS24208</name>
    <name evidence="15" type="ORF">GIL414_LOCUS29308</name>
    <name evidence="9" type="ORF">KQP761_LOCUS31037</name>
    <name evidence="12" type="ORF">MBJ925_LOCUS28725</name>
    <name evidence="13" type="ORF">OVN521_LOCUS26685</name>
    <name evidence="16" type="ORF">SMN809_LOCUS33257</name>
    <name evidence="14" type="ORF">UXM345_LOCUS30680</name>
    <name evidence="11" type="ORF">WKI299_LOCUS21685</name>
    <name evidence="10" type="ORF">XDN619_LOCUS16432</name>
</gene>
<keyword evidence="19" id="KW-1185">Reference proteome</keyword>
<evidence type="ECO:0000313" key="17">
    <source>
        <dbReference type="EMBL" id="CAF4551433.1"/>
    </source>
</evidence>
<evidence type="ECO:0000256" key="2">
    <source>
        <dbReference type="ARBA" id="ARBA00008062"/>
    </source>
</evidence>
<dbReference type="EMBL" id="CAJNRF010009202">
    <property type="protein sequence ID" value="CAF2107875.1"/>
    <property type="molecule type" value="Genomic_DNA"/>
</dbReference>
<evidence type="ECO:0000256" key="1">
    <source>
        <dbReference type="ARBA" id="ARBA00004141"/>
    </source>
</evidence>
<feature type="transmembrane region" description="Helical" evidence="7">
    <location>
        <begin position="146"/>
        <end position="168"/>
    </location>
</feature>
<sequence length="248" mass="27736">MWCTGKSIKRKSDRAYEDDDNSSDEPDNSYSNRVGPTHKGDQRLNNLLYRKSKLESVNETSALLSGFAIVAIVELSLDSYKENNSSNGLIICYAIISCLLVGIHLLALLMSMCMLPELKSVIRQSDVWMNNENSKPLSSLNVYIEIAWVVSTGFGLFLFIIELCLIFWIKVSGFSQTAAIAALVTLCLVGCPFILFAIGFYFRVTRAKVHFHQTDLETIERGAIARGLFMYNPNIPLTSFATHVEQNS</sequence>
<comment type="caution">
    <text evidence="8">The sequence shown here is derived from an EMBL/GenBank/DDBJ whole genome shotgun (WGS) entry which is preliminary data.</text>
</comment>
<dbReference type="Proteomes" id="UP000663855">
    <property type="component" value="Unassembled WGS sequence"/>
</dbReference>
<dbReference type="EMBL" id="CAJNOV010011294">
    <property type="protein sequence ID" value="CAF1443887.1"/>
    <property type="molecule type" value="Genomic_DNA"/>
</dbReference>
<evidence type="ECO:0000313" key="15">
    <source>
        <dbReference type="EMBL" id="CAF4381448.1"/>
    </source>
</evidence>
<dbReference type="Proteomes" id="UP000663856">
    <property type="component" value="Unassembled WGS sequence"/>
</dbReference>
<evidence type="ECO:0000313" key="16">
    <source>
        <dbReference type="EMBL" id="CAF4463691.1"/>
    </source>
</evidence>
<evidence type="ECO:0008006" key="20">
    <source>
        <dbReference type="Google" id="ProtNLM"/>
    </source>
</evidence>
<dbReference type="EMBL" id="CAJOBG010007089">
    <property type="protein sequence ID" value="CAF4206579.1"/>
    <property type="molecule type" value="Genomic_DNA"/>
</dbReference>
<dbReference type="Pfam" id="PF07856">
    <property type="entry name" value="Orai-1"/>
    <property type="match status" value="1"/>
</dbReference>
<evidence type="ECO:0000313" key="11">
    <source>
        <dbReference type="EMBL" id="CAF2107875.1"/>
    </source>
</evidence>
<dbReference type="EMBL" id="CAJOBF010008185">
    <property type="protein sequence ID" value="CAF4250123.1"/>
    <property type="molecule type" value="Genomic_DNA"/>
</dbReference>
<feature type="compositionally biased region" description="Acidic residues" evidence="6">
    <location>
        <begin position="16"/>
        <end position="27"/>
    </location>
</feature>
<dbReference type="OrthoDB" id="61124at2759"/>
<evidence type="ECO:0000313" key="10">
    <source>
        <dbReference type="EMBL" id="CAF2090178.1"/>
    </source>
</evidence>
<reference evidence="8" key="1">
    <citation type="submission" date="2021-02" db="EMBL/GenBank/DDBJ databases">
        <authorList>
            <person name="Nowell W R."/>
        </authorList>
    </citation>
    <scope>NUCLEOTIDE SEQUENCE</scope>
</reference>
<dbReference type="Proteomes" id="UP000676336">
    <property type="component" value="Unassembled WGS sequence"/>
</dbReference>
<evidence type="ECO:0000313" key="8">
    <source>
        <dbReference type="EMBL" id="CAF1443887.1"/>
    </source>
</evidence>
<name>A0A815P434_9BILA</name>
<dbReference type="Proteomes" id="UP000663887">
    <property type="component" value="Unassembled WGS sequence"/>
</dbReference>
<dbReference type="Proteomes" id="UP000663824">
    <property type="component" value="Unassembled WGS sequence"/>
</dbReference>
<keyword evidence="5 7" id="KW-0472">Membrane</keyword>
<dbReference type="EMBL" id="CAJOBI010072337">
    <property type="protein sequence ID" value="CAF4463691.1"/>
    <property type="molecule type" value="Genomic_DNA"/>
</dbReference>
<dbReference type="Proteomes" id="UP000663866">
    <property type="component" value="Unassembled WGS sequence"/>
</dbReference>
<protein>
    <recommendedName>
        <fullName evidence="20">Calcium release-activated calcium channel protein 1</fullName>
    </recommendedName>
</protein>
<dbReference type="Proteomes" id="UP000663834">
    <property type="component" value="Unassembled WGS sequence"/>
</dbReference>
<evidence type="ECO:0000256" key="3">
    <source>
        <dbReference type="ARBA" id="ARBA00022692"/>
    </source>
</evidence>
<feature type="transmembrane region" description="Helical" evidence="7">
    <location>
        <begin position="180"/>
        <end position="202"/>
    </location>
</feature>
<organism evidence="8 18">
    <name type="scientific">Rotaria magnacalcarata</name>
    <dbReference type="NCBI Taxonomy" id="392030"/>
    <lineage>
        <taxon>Eukaryota</taxon>
        <taxon>Metazoa</taxon>
        <taxon>Spiralia</taxon>
        <taxon>Gnathifera</taxon>
        <taxon>Rotifera</taxon>
        <taxon>Eurotatoria</taxon>
        <taxon>Bdelloidea</taxon>
        <taxon>Philodinida</taxon>
        <taxon>Philodinidae</taxon>
        <taxon>Rotaria</taxon>
    </lineage>
</organism>
<dbReference type="EMBL" id="CAJNOW010017270">
    <property type="protein sequence ID" value="CAF1656234.1"/>
    <property type="molecule type" value="Genomic_DNA"/>
</dbReference>
<evidence type="ECO:0000256" key="6">
    <source>
        <dbReference type="SAM" id="MobiDB-lite"/>
    </source>
</evidence>
<dbReference type="Gene3D" id="1.20.140.140">
    <property type="entry name" value="Calcium release-activated calcium channel protein Orai"/>
    <property type="match status" value="1"/>
</dbReference>
<evidence type="ECO:0000256" key="7">
    <source>
        <dbReference type="SAM" id="Phobius"/>
    </source>
</evidence>
<dbReference type="EMBL" id="CAJNRG010006971">
    <property type="protein sequence ID" value="CAF2090178.1"/>
    <property type="molecule type" value="Genomic_DNA"/>
</dbReference>
<dbReference type="InterPro" id="IPR038350">
    <property type="entry name" value="Orai_sf"/>
</dbReference>
<feature type="region of interest" description="Disordered" evidence="6">
    <location>
        <begin position="1"/>
        <end position="41"/>
    </location>
</feature>
<comment type="subcellular location">
    <subcellularLocation>
        <location evidence="1">Membrane</location>
        <topology evidence="1">Multi-pass membrane protein</topology>
    </subcellularLocation>
</comment>
<dbReference type="Proteomes" id="UP000663842">
    <property type="component" value="Unassembled WGS sequence"/>
</dbReference>
<comment type="similarity">
    <text evidence="2">Belongs to the Orai family.</text>
</comment>
<evidence type="ECO:0000256" key="4">
    <source>
        <dbReference type="ARBA" id="ARBA00022989"/>
    </source>
</evidence>
<dbReference type="AlphaFoldDB" id="A0A815P434"/>
<feature type="transmembrane region" description="Helical" evidence="7">
    <location>
        <begin position="89"/>
        <end position="110"/>
    </location>
</feature>
<evidence type="ECO:0000313" key="9">
    <source>
        <dbReference type="EMBL" id="CAF1656234.1"/>
    </source>
</evidence>
<feature type="transmembrane region" description="Helical" evidence="7">
    <location>
        <begin position="60"/>
        <end position="77"/>
    </location>
</feature>
<dbReference type="PANTHER" id="PTHR31501">
    <property type="entry name" value="CALCIUM RELEASE-ACTIVATED CALCIUM CHANNEL PROTEIN 1"/>
    <property type="match status" value="1"/>
</dbReference>
<dbReference type="GO" id="GO:0002115">
    <property type="term" value="P:store-operated calcium entry"/>
    <property type="evidence" value="ECO:0007669"/>
    <property type="project" value="TreeGrafter"/>
</dbReference>
<dbReference type="Proteomes" id="UP000681967">
    <property type="component" value="Unassembled WGS sequence"/>
</dbReference>
<accession>A0A815P434</accession>
<evidence type="ECO:0000313" key="18">
    <source>
        <dbReference type="Proteomes" id="UP000663855"/>
    </source>
</evidence>
<evidence type="ECO:0000256" key="5">
    <source>
        <dbReference type="ARBA" id="ARBA00023136"/>
    </source>
</evidence>
<dbReference type="GO" id="GO:0016020">
    <property type="term" value="C:membrane"/>
    <property type="evidence" value="ECO:0007669"/>
    <property type="project" value="UniProtKB-SubCell"/>
</dbReference>
<dbReference type="EMBL" id="CAJNRE010015375">
    <property type="protein sequence ID" value="CAF2136686.1"/>
    <property type="molecule type" value="Genomic_DNA"/>
</dbReference>
<evidence type="ECO:0000313" key="14">
    <source>
        <dbReference type="EMBL" id="CAF4250123.1"/>
    </source>
</evidence>
<dbReference type="PANTHER" id="PTHR31501:SF7">
    <property type="entry name" value="CALCIUM RELEASE-ACTIVATED CALCIUM CHANNEL PROTEIN 1"/>
    <property type="match status" value="1"/>
</dbReference>
<keyword evidence="4 7" id="KW-1133">Transmembrane helix</keyword>
<evidence type="ECO:0000313" key="19">
    <source>
        <dbReference type="Proteomes" id="UP000663866"/>
    </source>
</evidence>
<dbReference type="EMBL" id="CAJOBH010088221">
    <property type="protein sequence ID" value="CAF4551433.1"/>
    <property type="molecule type" value="Genomic_DNA"/>
</dbReference>
<dbReference type="GO" id="GO:0015279">
    <property type="term" value="F:store-operated calcium channel activity"/>
    <property type="evidence" value="ECO:0007669"/>
    <property type="project" value="TreeGrafter"/>
</dbReference>
<dbReference type="EMBL" id="CAJOBJ010052768">
    <property type="protein sequence ID" value="CAF4381448.1"/>
    <property type="molecule type" value="Genomic_DNA"/>
</dbReference>
<dbReference type="InterPro" id="IPR012446">
    <property type="entry name" value="CRAC_channel"/>
</dbReference>
<dbReference type="Proteomes" id="UP000681720">
    <property type="component" value="Unassembled WGS sequence"/>
</dbReference>
<evidence type="ECO:0000313" key="12">
    <source>
        <dbReference type="EMBL" id="CAF2136686.1"/>
    </source>
</evidence>
<keyword evidence="3 7" id="KW-0812">Transmembrane</keyword>
<proteinExistence type="inferred from homology"/>
<evidence type="ECO:0000313" key="13">
    <source>
        <dbReference type="EMBL" id="CAF4206579.1"/>
    </source>
</evidence>